<sequence>MADIYDRGKALAVRMLAPRSKGGKGLEMTLTRTVKGPRDPDTGGTPNVVTNYQGSAFRDTYAKTDIDGTLIKATDVKLLVSPVLLNGTDMPEPTTQDTILFDGKKYTIATVSPWDYAGLAVGFEVQARI</sequence>
<keyword evidence="3" id="KW-1185">Reference proteome</keyword>
<proteinExistence type="predicted"/>
<evidence type="ECO:0000313" key="2">
    <source>
        <dbReference type="EMBL" id="KFE50142.1"/>
    </source>
</evidence>
<dbReference type="AlphaFoldDB" id="A0A085V3X9"/>
<organism evidence="2 3">
    <name type="scientific">Pseudomonas syringae</name>
    <dbReference type="NCBI Taxonomy" id="317"/>
    <lineage>
        <taxon>Bacteria</taxon>
        <taxon>Pseudomonadati</taxon>
        <taxon>Pseudomonadota</taxon>
        <taxon>Gammaproteobacteria</taxon>
        <taxon>Pseudomonadales</taxon>
        <taxon>Pseudomonadaceae</taxon>
        <taxon>Pseudomonas</taxon>
    </lineage>
</organism>
<dbReference type="Proteomes" id="UP000028631">
    <property type="component" value="Unassembled WGS sequence"/>
</dbReference>
<evidence type="ECO:0000313" key="3">
    <source>
        <dbReference type="Proteomes" id="UP000028631"/>
    </source>
</evidence>
<name>A0A085V3X9_PSESX</name>
<dbReference type="PATRIC" id="fig|317.175.peg.5432"/>
<protein>
    <submittedName>
        <fullName evidence="2">Uncharacterized protein</fullName>
    </submittedName>
</protein>
<reference evidence="2 3" key="1">
    <citation type="submission" date="2014-07" db="EMBL/GenBank/DDBJ databases">
        <title>Draft Genome Sequences of Environmental Pseudomonas syringae strains.</title>
        <authorList>
            <person name="Baltrus D.A."/>
            <person name="Berge O."/>
            <person name="Morris C."/>
        </authorList>
    </citation>
    <scope>NUCLEOTIDE SEQUENCE [LARGE SCALE GENOMIC DNA]</scope>
    <source>
        <strain evidence="2 3">GAW0119</strain>
    </source>
</reference>
<comment type="caution">
    <text evidence="2">The sequence shown here is derived from an EMBL/GenBank/DDBJ whole genome shotgun (WGS) entry which is preliminary data.</text>
</comment>
<dbReference type="OrthoDB" id="6571023at2"/>
<accession>A0A085V3X9</accession>
<gene>
    <name evidence="2" type="ORF">IV01_26075</name>
</gene>
<dbReference type="RefSeq" id="WP_032631985.1">
    <property type="nucleotide sequence ID" value="NZ_JPQU01000109.1"/>
</dbReference>
<feature type="region of interest" description="Disordered" evidence="1">
    <location>
        <begin position="24"/>
        <end position="50"/>
    </location>
</feature>
<evidence type="ECO:0000256" key="1">
    <source>
        <dbReference type="SAM" id="MobiDB-lite"/>
    </source>
</evidence>
<dbReference type="EMBL" id="JPQU01000109">
    <property type="protein sequence ID" value="KFE50142.1"/>
    <property type="molecule type" value="Genomic_DNA"/>
</dbReference>